<dbReference type="GO" id="GO:0007031">
    <property type="term" value="P:peroxisome organization"/>
    <property type="evidence" value="ECO:0007669"/>
    <property type="project" value="InterPro"/>
</dbReference>
<evidence type="ECO:0000313" key="3">
    <source>
        <dbReference type="EMBL" id="CAD8394122.1"/>
    </source>
</evidence>
<dbReference type="InterPro" id="IPR037485">
    <property type="entry name" value="PEX22"/>
</dbReference>
<evidence type="ECO:0000256" key="1">
    <source>
        <dbReference type="SAM" id="MobiDB-lite"/>
    </source>
</evidence>
<dbReference type="AlphaFoldDB" id="A0A7S0BHS6"/>
<proteinExistence type="predicted"/>
<protein>
    <submittedName>
        <fullName evidence="3">Uncharacterized protein</fullName>
    </submittedName>
</protein>
<organism evidence="3">
    <name type="scientific">Rhodosorus marinus</name>
    <dbReference type="NCBI Taxonomy" id="101924"/>
    <lineage>
        <taxon>Eukaryota</taxon>
        <taxon>Rhodophyta</taxon>
        <taxon>Stylonematophyceae</taxon>
        <taxon>Stylonematales</taxon>
        <taxon>Stylonemataceae</taxon>
        <taxon>Rhodosorus</taxon>
    </lineage>
</organism>
<dbReference type="Pfam" id="PF22978">
    <property type="entry name" value="HAD_Pex22"/>
    <property type="match status" value="1"/>
</dbReference>
<keyword evidence="2" id="KW-0812">Transmembrane</keyword>
<name>A0A7S0BHS6_9RHOD</name>
<feature type="transmembrane region" description="Helical" evidence="2">
    <location>
        <begin position="20"/>
        <end position="37"/>
    </location>
</feature>
<dbReference type="PANTHER" id="PTHR34126">
    <property type="entry name" value="PEROXISOME BIOGENESIS PROTEIN 22"/>
    <property type="match status" value="1"/>
</dbReference>
<dbReference type="PANTHER" id="PTHR34126:SF1">
    <property type="entry name" value="PEROXISOME BIOGENESIS PROTEIN 22"/>
    <property type="match status" value="1"/>
</dbReference>
<accession>A0A7S0BHS6</accession>
<sequence>MPSMKDSSEDEESSTIRSAIIPVLVAVTVVAAVLQCLRRRPWWITASETQHLLEEDGSEQLGTAAAPPNDSSSRTERRVTIGAQYNDEFLFVAAYEPPAHGDIALPSQKKLFLNPECVPWLVHLATNSDLYLIVYVEDDEAETMVRKALEEADLYECGLNPFKVVFCETIPGRISAVRQIEPQLHVDSDRDVISDLSRFIPAVAHVNQSMSSSSCEPSGNTLRIRSLAELF</sequence>
<gene>
    <name evidence="3" type="ORF">RMAR0315_LOCUS4107</name>
</gene>
<keyword evidence="2" id="KW-1133">Transmembrane helix</keyword>
<feature type="region of interest" description="Disordered" evidence="1">
    <location>
        <begin position="55"/>
        <end position="76"/>
    </location>
</feature>
<reference evidence="3" key="1">
    <citation type="submission" date="2021-01" db="EMBL/GenBank/DDBJ databases">
        <authorList>
            <person name="Corre E."/>
            <person name="Pelletier E."/>
            <person name="Niang G."/>
            <person name="Scheremetjew M."/>
            <person name="Finn R."/>
            <person name="Kale V."/>
            <person name="Holt S."/>
            <person name="Cochrane G."/>
            <person name="Meng A."/>
            <person name="Brown T."/>
            <person name="Cohen L."/>
        </authorList>
    </citation>
    <scope>NUCLEOTIDE SEQUENCE</scope>
    <source>
        <strain evidence="3">UTEX LB 2760</strain>
    </source>
</reference>
<keyword evidence="2" id="KW-0472">Membrane</keyword>
<evidence type="ECO:0000256" key="2">
    <source>
        <dbReference type="SAM" id="Phobius"/>
    </source>
</evidence>
<dbReference type="EMBL" id="HBEK01007579">
    <property type="protein sequence ID" value="CAD8394122.1"/>
    <property type="molecule type" value="Transcribed_RNA"/>
</dbReference>